<evidence type="ECO:0000313" key="1">
    <source>
        <dbReference type="EMBL" id="AFK06851.1"/>
    </source>
</evidence>
<name>I2F4J8_9BACT</name>
<dbReference type="STRING" id="660470.Theba_1151"/>
<organism evidence="1 2">
    <name type="scientific">Mesotoga prima MesG1.Ag.4.2</name>
    <dbReference type="NCBI Taxonomy" id="660470"/>
    <lineage>
        <taxon>Bacteria</taxon>
        <taxon>Thermotogati</taxon>
        <taxon>Thermotogota</taxon>
        <taxon>Thermotogae</taxon>
        <taxon>Kosmotogales</taxon>
        <taxon>Kosmotogaceae</taxon>
        <taxon>Mesotoga</taxon>
    </lineage>
</organism>
<protein>
    <submittedName>
        <fullName evidence="1">Uncharacterized protein family (UPF0150)</fullName>
    </submittedName>
</protein>
<evidence type="ECO:0000313" key="2">
    <source>
        <dbReference type="Proteomes" id="UP000002881"/>
    </source>
</evidence>
<dbReference type="AlphaFoldDB" id="I2F4J8"/>
<reference evidence="1 2" key="1">
    <citation type="journal article" date="2012" name="Genome Biol. Evol.">
        <title>Genome Sequence of the Mesophilic Thermotogales Bacterium Mesotoga prima MesG1.Ag.4.2 Reveals the Largest Thermotogales Genome To Date.</title>
        <authorList>
            <person name="Zhaxybayeva O."/>
            <person name="Swithers K.S."/>
            <person name="Foght J."/>
            <person name="Green A.G."/>
            <person name="Bruce D."/>
            <person name="Detter C."/>
            <person name="Han S."/>
            <person name="Teshima H."/>
            <person name="Han J."/>
            <person name="Woyke T."/>
            <person name="Pitluck S."/>
            <person name="Nolan M."/>
            <person name="Ivanova N."/>
            <person name="Pati A."/>
            <person name="Land M.L."/>
            <person name="Dlutek M."/>
            <person name="Doolittle W.F."/>
            <person name="Noll K.M."/>
            <person name="Nesbo C.L."/>
        </authorList>
    </citation>
    <scope>NUCLEOTIDE SEQUENCE [LARGE SCALE GENOMIC DNA]</scope>
    <source>
        <strain evidence="2">mesG1.Ag.4.2</strain>
    </source>
</reference>
<sequence>MDTEIIFLIEEDSVSGFFARALGHPIFTEAETLEDLKKNIRDAIGCHFDESELPRIIRLHFVKEEVIAL</sequence>
<dbReference type="RefSeq" id="WP_014730842.1">
    <property type="nucleotide sequence ID" value="NC_017934.1"/>
</dbReference>
<dbReference type="SUPFAM" id="SSF143100">
    <property type="entry name" value="TTHA1013/TTHA0281-like"/>
    <property type="match status" value="1"/>
</dbReference>
<dbReference type="eggNOG" id="COG1598">
    <property type="taxonomic scope" value="Bacteria"/>
</dbReference>
<accession>I2F4J8</accession>
<dbReference type="GeneID" id="87106972"/>
<dbReference type="KEGG" id="mpg:Theba_1151"/>
<proteinExistence type="predicted"/>
<dbReference type="HOGENOM" id="CLU_184590_0_0_0"/>
<dbReference type="Gene3D" id="3.30.160.250">
    <property type="match status" value="1"/>
</dbReference>
<dbReference type="EMBL" id="CP003532">
    <property type="protein sequence ID" value="AFK06851.1"/>
    <property type="molecule type" value="Genomic_DNA"/>
</dbReference>
<dbReference type="InterPro" id="IPR035069">
    <property type="entry name" value="TTHA1013/TTHA0281-like"/>
</dbReference>
<dbReference type="Proteomes" id="UP000002881">
    <property type="component" value="Chromosome"/>
</dbReference>
<gene>
    <name evidence="1" type="ORF">Theba_1151</name>
</gene>
<keyword evidence="2" id="KW-1185">Reference proteome</keyword>